<evidence type="ECO:0000256" key="12">
    <source>
        <dbReference type="RuleBase" id="RU003357"/>
    </source>
</evidence>
<keyword evidence="4" id="KW-0410">Iron transport</keyword>
<dbReference type="STRING" id="1280950.HJO_02505"/>
<dbReference type="Gene3D" id="2.170.130.10">
    <property type="entry name" value="TonB-dependent receptor, plug domain"/>
    <property type="match status" value="1"/>
</dbReference>
<keyword evidence="17" id="KW-1185">Reference proteome</keyword>
<comment type="subcellular location">
    <subcellularLocation>
        <location evidence="1 11">Cell outer membrane</location>
        <topology evidence="1 11">Multi-pass membrane protein</topology>
    </subcellularLocation>
</comment>
<keyword evidence="3 11" id="KW-1134">Transmembrane beta strand</keyword>
<evidence type="ECO:0000259" key="15">
    <source>
        <dbReference type="Pfam" id="PF07715"/>
    </source>
</evidence>
<sequence>MSFFKSLLVGSSLASLALAIPAYAQVAETAQDAQQDGGAQKPDAEARLGKVVVTAQKREQDAQDVPIAVSTLDEDLLDLQQFSDVTALSSISPSVNFQGGFTPSATNFSIRGVGSYAFTGGVQPSVSLVVDGVPYARAGEFVTDLADVQQVEILRGPQGTLFGRNSTGGAINITRKRPTDEFEGEIEAGISSDEEYLIRGVVSGPLADNVSGRLAGVYIDREGFIENSGPAFSGGDLGGIETFAFSGKLDIDFSPDFNVLLSGDYSNREHGYSPQIGSVGEVIRGIGPGGTDLDVTGGARALALGGGDAQRGQAILNDPLKTAISLRGDSNENIAWGGSIDATYDFNDNITLKSITALRHFTDDNGPDVDGTPADGDNLIMPIVSVNISSGKTITRNGGNYAPSRSVESDYFIQELRLQGTYDAFEWIVGGFYQDYEEDLLNTTPLLIIDSFNPAFGNGANVGGTATPNDEYVLSANTQDNNYGIDTYAIFGDMTFHLTDQLDVFGGLRWTREEVSKDLNNQTFFSVFTFADIASRFDSTKRILDTDDLVPSDLVVGKAKASEEFVSYRAGASYHLSDAVSVYGSVSRGQVGLAAPISYTDDLSFLEPTVADNYEIGLKSELFDRRVRFNTAIFQTDVTDLQASALIPGTVNTTTINAGNIDIMGAETDITAVVNENLTFGLSVVYLDSEIKDLLQSCFFDQLSVNNALTPNCNIDTNNDGTPETQDVSGYRSTNTPEWAFNTYASFTIPTQSLPFDFYGLVNYSWKDDVQFTLNQDDLARQKAYGLLDLTFGLKDKSERYEVFVYGKNVLDQTYVSDAFEAFGALGRRVVRANRNAQAYYGAGFKYTF</sequence>
<dbReference type="InterPro" id="IPR039426">
    <property type="entry name" value="TonB-dep_rcpt-like"/>
</dbReference>
<evidence type="ECO:0000256" key="7">
    <source>
        <dbReference type="ARBA" id="ARBA00023065"/>
    </source>
</evidence>
<dbReference type="InterPro" id="IPR036942">
    <property type="entry name" value="Beta-barrel_TonB_sf"/>
</dbReference>
<keyword evidence="6" id="KW-0408">Iron</keyword>
<dbReference type="Proteomes" id="UP000025171">
    <property type="component" value="Unassembled WGS sequence"/>
</dbReference>
<evidence type="ECO:0000256" key="11">
    <source>
        <dbReference type="PROSITE-ProRule" id="PRU01360"/>
    </source>
</evidence>
<evidence type="ECO:0000256" key="13">
    <source>
        <dbReference type="SAM" id="SignalP"/>
    </source>
</evidence>
<gene>
    <name evidence="16" type="ORF">HJO_02505</name>
</gene>
<dbReference type="Pfam" id="PF07715">
    <property type="entry name" value="Plug"/>
    <property type="match status" value="1"/>
</dbReference>
<evidence type="ECO:0000256" key="8">
    <source>
        <dbReference type="ARBA" id="ARBA00023077"/>
    </source>
</evidence>
<comment type="similarity">
    <text evidence="11 12">Belongs to the TonB-dependent receptor family.</text>
</comment>
<dbReference type="GO" id="GO:0009279">
    <property type="term" value="C:cell outer membrane"/>
    <property type="evidence" value="ECO:0007669"/>
    <property type="project" value="UniProtKB-SubCell"/>
</dbReference>
<evidence type="ECO:0000313" key="17">
    <source>
        <dbReference type="Proteomes" id="UP000025171"/>
    </source>
</evidence>
<dbReference type="Pfam" id="PF00593">
    <property type="entry name" value="TonB_dep_Rec_b-barrel"/>
    <property type="match status" value="1"/>
</dbReference>
<dbReference type="EMBL" id="ARYK01000001">
    <property type="protein sequence ID" value="KCZ94209.1"/>
    <property type="molecule type" value="Genomic_DNA"/>
</dbReference>
<dbReference type="RefSeq" id="WP_035613194.1">
    <property type="nucleotide sequence ID" value="NZ_ARYK01000001.1"/>
</dbReference>
<organism evidence="16 17">
    <name type="scientific">Hyphomonas johnsonii MHS-2</name>
    <dbReference type="NCBI Taxonomy" id="1280950"/>
    <lineage>
        <taxon>Bacteria</taxon>
        <taxon>Pseudomonadati</taxon>
        <taxon>Pseudomonadota</taxon>
        <taxon>Alphaproteobacteria</taxon>
        <taxon>Hyphomonadales</taxon>
        <taxon>Hyphomonadaceae</taxon>
        <taxon>Hyphomonas</taxon>
    </lineage>
</organism>
<feature type="domain" description="TonB-dependent receptor-like beta-barrel" evidence="14">
    <location>
        <begin position="325"/>
        <end position="810"/>
    </location>
</feature>
<dbReference type="Gene3D" id="2.40.170.20">
    <property type="entry name" value="TonB-dependent receptor, beta-barrel domain"/>
    <property type="match status" value="1"/>
</dbReference>
<dbReference type="AlphaFoldDB" id="A0A059FU57"/>
<evidence type="ECO:0000313" key="16">
    <source>
        <dbReference type="EMBL" id="KCZ94209.1"/>
    </source>
</evidence>
<keyword evidence="16" id="KW-0675">Receptor</keyword>
<evidence type="ECO:0000256" key="3">
    <source>
        <dbReference type="ARBA" id="ARBA00022452"/>
    </source>
</evidence>
<dbReference type="InterPro" id="IPR012910">
    <property type="entry name" value="Plug_dom"/>
</dbReference>
<feature type="chain" id="PRO_5001578335" evidence="13">
    <location>
        <begin position="25"/>
        <end position="849"/>
    </location>
</feature>
<dbReference type="PANTHER" id="PTHR32552">
    <property type="entry name" value="FERRICHROME IRON RECEPTOR-RELATED"/>
    <property type="match status" value="1"/>
</dbReference>
<evidence type="ECO:0000256" key="4">
    <source>
        <dbReference type="ARBA" id="ARBA00022496"/>
    </source>
</evidence>
<keyword evidence="13" id="KW-0732">Signal</keyword>
<dbReference type="PATRIC" id="fig|1280950.3.peg.511"/>
<dbReference type="InterPro" id="IPR000531">
    <property type="entry name" value="Beta-barrel_TonB"/>
</dbReference>
<keyword evidence="7" id="KW-0406">Ion transport</keyword>
<evidence type="ECO:0000259" key="14">
    <source>
        <dbReference type="Pfam" id="PF00593"/>
    </source>
</evidence>
<keyword evidence="8 12" id="KW-0798">TonB box</keyword>
<proteinExistence type="inferred from homology"/>
<dbReference type="SUPFAM" id="SSF56935">
    <property type="entry name" value="Porins"/>
    <property type="match status" value="1"/>
</dbReference>
<feature type="signal peptide" evidence="13">
    <location>
        <begin position="1"/>
        <end position="24"/>
    </location>
</feature>
<protein>
    <submittedName>
        <fullName evidence="16">TonB-dependent receptor</fullName>
    </submittedName>
</protein>
<keyword evidence="2 11" id="KW-0813">Transport</keyword>
<evidence type="ECO:0000256" key="2">
    <source>
        <dbReference type="ARBA" id="ARBA00022448"/>
    </source>
</evidence>
<evidence type="ECO:0000256" key="10">
    <source>
        <dbReference type="ARBA" id="ARBA00023237"/>
    </source>
</evidence>
<keyword evidence="9 11" id="KW-0472">Membrane</keyword>
<evidence type="ECO:0000256" key="6">
    <source>
        <dbReference type="ARBA" id="ARBA00023004"/>
    </source>
</evidence>
<evidence type="ECO:0000256" key="1">
    <source>
        <dbReference type="ARBA" id="ARBA00004571"/>
    </source>
</evidence>
<name>A0A059FU57_9PROT</name>
<dbReference type="PANTHER" id="PTHR32552:SF81">
    <property type="entry name" value="TONB-DEPENDENT OUTER MEMBRANE RECEPTOR"/>
    <property type="match status" value="1"/>
</dbReference>
<accession>A0A059FU57</accession>
<feature type="domain" description="TonB-dependent receptor plug" evidence="15">
    <location>
        <begin position="62"/>
        <end position="170"/>
    </location>
</feature>
<comment type="caution">
    <text evidence="16">The sequence shown here is derived from an EMBL/GenBank/DDBJ whole genome shotgun (WGS) entry which is preliminary data.</text>
</comment>
<dbReference type="PROSITE" id="PS52016">
    <property type="entry name" value="TONB_DEPENDENT_REC_3"/>
    <property type="match status" value="1"/>
</dbReference>
<dbReference type="eggNOG" id="COG4771">
    <property type="taxonomic scope" value="Bacteria"/>
</dbReference>
<dbReference type="GO" id="GO:0006826">
    <property type="term" value="P:iron ion transport"/>
    <property type="evidence" value="ECO:0007669"/>
    <property type="project" value="UniProtKB-KW"/>
</dbReference>
<keyword evidence="10 11" id="KW-0998">Cell outer membrane</keyword>
<reference evidence="16 17" key="1">
    <citation type="journal article" date="2014" name="Antonie Van Leeuwenhoek">
        <title>Hyphomonas beringensis sp. nov. and Hyphomonas chukchiensis sp. nov., isolated from surface seawater of the Bering Sea and Chukchi Sea.</title>
        <authorList>
            <person name="Li C."/>
            <person name="Lai Q."/>
            <person name="Li G."/>
            <person name="Dong C."/>
            <person name="Wang J."/>
            <person name="Liao Y."/>
            <person name="Shao Z."/>
        </authorList>
    </citation>
    <scope>NUCLEOTIDE SEQUENCE [LARGE SCALE GENOMIC DNA]</scope>
    <source>
        <strain evidence="16 17">MHS-2</strain>
    </source>
</reference>
<evidence type="ECO:0000256" key="5">
    <source>
        <dbReference type="ARBA" id="ARBA00022692"/>
    </source>
</evidence>
<keyword evidence="5 11" id="KW-0812">Transmembrane</keyword>
<dbReference type="OrthoDB" id="9760333at2"/>
<evidence type="ECO:0000256" key="9">
    <source>
        <dbReference type="ARBA" id="ARBA00023136"/>
    </source>
</evidence>
<dbReference type="InterPro" id="IPR037066">
    <property type="entry name" value="Plug_dom_sf"/>
</dbReference>